<organism evidence="4 5">
    <name type="scientific">Dictyobacter aurantiacus</name>
    <dbReference type="NCBI Taxonomy" id="1936993"/>
    <lineage>
        <taxon>Bacteria</taxon>
        <taxon>Bacillati</taxon>
        <taxon>Chloroflexota</taxon>
        <taxon>Ktedonobacteria</taxon>
        <taxon>Ktedonobacterales</taxon>
        <taxon>Dictyobacteraceae</taxon>
        <taxon>Dictyobacter</taxon>
    </lineage>
</organism>
<evidence type="ECO:0000256" key="3">
    <source>
        <dbReference type="PROSITE-ProRule" id="PRU00339"/>
    </source>
</evidence>
<evidence type="ECO:0000313" key="5">
    <source>
        <dbReference type="Proteomes" id="UP000287224"/>
    </source>
</evidence>
<dbReference type="InterPro" id="IPR011990">
    <property type="entry name" value="TPR-like_helical_dom_sf"/>
</dbReference>
<name>A0A401ZP54_9CHLR</name>
<gene>
    <name evidence="4" type="ORF">KDAU_59030</name>
</gene>
<comment type="caution">
    <text evidence="4">The sequence shown here is derived from an EMBL/GenBank/DDBJ whole genome shotgun (WGS) entry which is preliminary data.</text>
</comment>
<protein>
    <submittedName>
        <fullName evidence="4">Uncharacterized protein</fullName>
    </submittedName>
</protein>
<feature type="repeat" description="TPR" evidence="3">
    <location>
        <begin position="116"/>
        <end position="149"/>
    </location>
</feature>
<dbReference type="PANTHER" id="PTHR44943:SF4">
    <property type="entry name" value="TPR REPEAT-CONTAINING PROTEIN MJ0798"/>
    <property type="match status" value="1"/>
</dbReference>
<sequence length="331" mass="37961">MTDDRYANDRSTLPENLAFLSTLIQQKHYEEALAACKQALQLEPDNAQLYQMKGDLLARHFDNPVGALAAFEMALQLQPDSANTWRDKSHALWQLKLHPEALAAAEQAIQHDSEDARAHYYKGLSLAELYRESEALEAFEQAIQLDPDEPDPYYMRNNVLRDLDRFEEAHAAFEAGANAAQRRRTFVITRFRQRIEAVQMDGMLELGIQLFRGGNPEKWVDEKYALSGDGYARLEREDRRQQLARHVTLQKIEPDMCHVLFTLTSATVPQLIEQPRKQDWDTATFECRITLGVAGQSTTLMFELQEEEIEQGTPPIVEVIKHFRTLDTGTR</sequence>
<dbReference type="PROSITE" id="PS50293">
    <property type="entry name" value="TPR_REGION"/>
    <property type="match status" value="1"/>
</dbReference>
<dbReference type="OrthoDB" id="5477554at2"/>
<dbReference type="AlphaFoldDB" id="A0A401ZP54"/>
<evidence type="ECO:0000256" key="2">
    <source>
        <dbReference type="ARBA" id="ARBA00022803"/>
    </source>
</evidence>
<proteinExistence type="predicted"/>
<dbReference type="Gene3D" id="1.25.40.10">
    <property type="entry name" value="Tetratricopeptide repeat domain"/>
    <property type="match status" value="2"/>
</dbReference>
<keyword evidence="2 3" id="KW-0802">TPR repeat</keyword>
<dbReference type="SUPFAM" id="SSF48439">
    <property type="entry name" value="Protein prenylyltransferase"/>
    <property type="match status" value="1"/>
</dbReference>
<dbReference type="Proteomes" id="UP000287224">
    <property type="component" value="Unassembled WGS sequence"/>
</dbReference>
<keyword evidence="1" id="KW-0677">Repeat</keyword>
<dbReference type="RefSeq" id="WP_126601094.1">
    <property type="nucleotide sequence ID" value="NZ_BIFQ01000002.1"/>
</dbReference>
<dbReference type="Pfam" id="PF13432">
    <property type="entry name" value="TPR_16"/>
    <property type="match status" value="2"/>
</dbReference>
<dbReference type="PROSITE" id="PS50005">
    <property type="entry name" value="TPR"/>
    <property type="match status" value="1"/>
</dbReference>
<evidence type="ECO:0000313" key="4">
    <source>
        <dbReference type="EMBL" id="GCE08574.1"/>
    </source>
</evidence>
<accession>A0A401ZP54</accession>
<dbReference type="PANTHER" id="PTHR44943">
    <property type="entry name" value="CELLULOSE SYNTHASE OPERON PROTEIN C"/>
    <property type="match status" value="1"/>
</dbReference>
<dbReference type="SMART" id="SM00028">
    <property type="entry name" value="TPR"/>
    <property type="match status" value="4"/>
</dbReference>
<evidence type="ECO:0000256" key="1">
    <source>
        <dbReference type="ARBA" id="ARBA00022737"/>
    </source>
</evidence>
<keyword evidence="5" id="KW-1185">Reference proteome</keyword>
<reference evidence="5" key="1">
    <citation type="submission" date="2018-12" db="EMBL/GenBank/DDBJ databases">
        <title>Tengunoibacter tsumagoiensis gen. nov., sp. nov., Dictyobacter kobayashii sp. nov., D. alpinus sp. nov., and D. joshuensis sp. nov. and description of Dictyobacteraceae fam. nov. within the order Ktedonobacterales isolated from Tengu-no-mugimeshi.</title>
        <authorList>
            <person name="Wang C.M."/>
            <person name="Zheng Y."/>
            <person name="Sakai Y."/>
            <person name="Toyoda A."/>
            <person name="Minakuchi Y."/>
            <person name="Abe K."/>
            <person name="Yokota A."/>
            <person name="Yabe S."/>
        </authorList>
    </citation>
    <scope>NUCLEOTIDE SEQUENCE [LARGE SCALE GENOMIC DNA]</scope>
    <source>
        <strain evidence="5">S-27</strain>
    </source>
</reference>
<dbReference type="InterPro" id="IPR019734">
    <property type="entry name" value="TPR_rpt"/>
</dbReference>
<dbReference type="EMBL" id="BIFQ01000002">
    <property type="protein sequence ID" value="GCE08574.1"/>
    <property type="molecule type" value="Genomic_DNA"/>
</dbReference>
<dbReference type="InterPro" id="IPR051685">
    <property type="entry name" value="Ycf3/AcsC/BcsC/TPR_MFPF"/>
</dbReference>